<gene>
    <name evidence="2" type="ORF">MJB10_12665</name>
</gene>
<feature type="region of interest" description="Disordered" evidence="1">
    <location>
        <begin position="1"/>
        <end position="40"/>
    </location>
</feature>
<dbReference type="AlphaFoldDB" id="A0AA96LVL7"/>
<dbReference type="EMBL" id="CP130319">
    <property type="protein sequence ID" value="WNR46899.1"/>
    <property type="molecule type" value="Genomic_DNA"/>
</dbReference>
<keyword evidence="3" id="KW-1185">Reference proteome</keyword>
<sequence length="40" mass="4761">MSIKPETNQKKMQQVNHAKDQDDNKPNQNSSREKKKHKNQ</sequence>
<dbReference type="Proteomes" id="UP001304650">
    <property type="component" value="Chromosome"/>
</dbReference>
<organism evidence="2 3">
    <name type="scientific">Paenibacillus roseopurpureus</name>
    <dbReference type="NCBI Taxonomy" id="2918901"/>
    <lineage>
        <taxon>Bacteria</taxon>
        <taxon>Bacillati</taxon>
        <taxon>Bacillota</taxon>
        <taxon>Bacilli</taxon>
        <taxon>Bacillales</taxon>
        <taxon>Paenibacillaceae</taxon>
        <taxon>Paenibacillus</taxon>
    </lineage>
</organism>
<accession>A0AA96LVL7</accession>
<evidence type="ECO:0000313" key="2">
    <source>
        <dbReference type="EMBL" id="WNR46899.1"/>
    </source>
</evidence>
<dbReference type="KEGG" id="proo:MJB10_12665"/>
<evidence type="ECO:0000313" key="3">
    <source>
        <dbReference type="Proteomes" id="UP001304650"/>
    </source>
</evidence>
<dbReference type="RefSeq" id="WP_314805336.1">
    <property type="nucleotide sequence ID" value="NZ_CP130319.1"/>
</dbReference>
<protein>
    <submittedName>
        <fullName evidence="2">Uncharacterized protein</fullName>
    </submittedName>
</protein>
<reference evidence="2" key="1">
    <citation type="submission" date="2022-02" db="EMBL/GenBank/DDBJ databases">
        <title>Paenibacillus sp. MBLB1832 Whole Genome Shotgun Sequencing.</title>
        <authorList>
            <person name="Hwang C.Y."/>
            <person name="Cho E.-S."/>
            <person name="Seo M.-J."/>
        </authorList>
    </citation>
    <scope>NUCLEOTIDE SEQUENCE</scope>
    <source>
        <strain evidence="2">MBLB1832</strain>
    </source>
</reference>
<proteinExistence type="predicted"/>
<evidence type="ECO:0000256" key="1">
    <source>
        <dbReference type="SAM" id="MobiDB-lite"/>
    </source>
</evidence>
<name>A0AA96LVL7_9BACL</name>